<dbReference type="RefSeq" id="WP_227283408.1">
    <property type="nucleotide sequence ID" value="NZ_JAJDLA010000007.1"/>
</dbReference>
<dbReference type="Proteomes" id="UP001198010">
    <property type="component" value="Unassembled WGS sequence"/>
</dbReference>
<evidence type="ECO:0000313" key="1">
    <source>
        <dbReference type="EMBL" id="MCB8605746.1"/>
    </source>
</evidence>
<reference evidence="1" key="1">
    <citation type="submission" date="2021-10" db="EMBL/GenBank/DDBJ databases">
        <title>Collection of gut derived symbiotic bacterial strains cultured from healthy donors.</title>
        <authorList>
            <person name="Lin H."/>
            <person name="Littmann E."/>
            <person name="Kohout C."/>
            <person name="Pamer E.G."/>
        </authorList>
    </citation>
    <scope>NUCLEOTIDE SEQUENCE</scope>
    <source>
        <strain evidence="1">DFI.4.35</strain>
    </source>
</reference>
<protein>
    <submittedName>
        <fullName evidence="1">Uncharacterized protein</fullName>
    </submittedName>
</protein>
<name>A0AB35HBW2_9FIRM</name>
<dbReference type="EMBL" id="JAJDLA010000007">
    <property type="protein sequence ID" value="MCB8605746.1"/>
    <property type="molecule type" value="Genomic_DNA"/>
</dbReference>
<accession>A0AB35HBW2</accession>
<comment type="caution">
    <text evidence="1">The sequence shown here is derived from an EMBL/GenBank/DDBJ whole genome shotgun (WGS) entry which is preliminary data.</text>
</comment>
<dbReference type="AlphaFoldDB" id="A0AB35HBW2"/>
<sequence>MNYETFVGYVENELKQHLSNVNSKTSPTDVEVLVKDAIIQVCKTLKIECQVEYVEGGHSFPDIVCRFSETSALGIEVKSSIQPKSNNNSWTILGNSILGSTRVDVDDTYIVFVKLNKNGTFVKCKRYEDAVADIVVTHSPRYKIDLIQNSCDSFFNRSGISYNELKGAENPIGLITNYFKAEGLSAWWLAESSPAVIRTWDEIDDDLRGEIISKAFVLFPELFGSSSVKYKRLAKWLVTNYSITDTSLRDRFSAGGKVKKRVNFRAVLMPQIIHRVEEYRDNILYWLDIISLDELAETWANQEVLKSQNTEDRIKFWLNEVGKELINLDNGINMGLYLQNLFCKIN</sequence>
<proteinExistence type="predicted"/>
<evidence type="ECO:0000313" key="2">
    <source>
        <dbReference type="Proteomes" id="UP001198010"/>
    </source>
</evidence>
<organism evidence="1 2">
    <name type="scientific">Veillonella nakazawae</name>
    <dbReference type="NCBI Taxonomy" id="2682456"/>
    <lineage>
        <taxon>Bacteria</taxon>
        <taxon>Bacillati</taxon>
        <taxon>Bacillota</taxon>
        <taxon>Negativicutes</taxon>
        <taxon>Veillonellales</taxon>
        <taxon>Veillonellaceae</taxon>
        <taxon>Veillonella</taxon>
    </lineage>
</organism>
<gene>
    <name evidence="1" type="ORF">LJD63_05680</name>
</gene>